<sequence length="523" mass="60422">MSVMSFFYKIKFTTLVLVMVVVTVLSTFALSYLITDEINVVSEDIAKRNFREKYDGINSELKQLESFLDQIETISERAGSINELQKDFERYISFLPEAYKGLITWEYPHLVSSSEIAQAGIHFKNDTMPEKTTPRFFTVLKKQSEISPSAIGHVWRNKLILGTPDNKTLALGYGITLSNLQKYFANVDSKSVNYAYVFNKDGLCILHPDETLLGENVFSFKSITPKDTIGISKFSEKATVVQSEYLQLDVIRYLKPLTLKNAPWYISVSTPKSISEENVTRIREYTFIIYGISTVLLIFVVYFFNQRMKKQFIEKERLLKEKNSLILQNEISEKESSFLQLQQLKEQINPHFLFNALNSLYMLIDVNQEKSKVFALKLSKLYRYFITPPKNNITIVEKELALLNEYIYLQDTRFNGSLLVSIIGDKEKVKNQYIPFLALQTLVENAIKHNTATKSKPLSITVSLTEKGIEVKNSYQPITTAPESHYFGIDYLKHTYAFYNVDNFENYQKDGEYFCFLPFIVVV</sequence>
<dbReference type="AlphaFoldDB" id="A0A1H3VVP4"/>
<dbReference type="Proteomes" id="UP000198846">
    <property type="component" value="Unassembled WGS sequence"/>
</dbReference>
<evidence type="ECO:0000256" key="1">
    <source>
        <dbReference type="SAM" id="Coils"/>
    </source>
</evidence>
<dbReference type="Gene3D" id="3.30.450.20">
    <property type="entry name" value="PAS domain"/>
    <property type="match status" value="1"/>
</dbReference>
<keyword evidence="4" id="KW-0418">Kinase</keyword>
<dbReference type="InterPro" id="IPR010559">
    <property type="entry name" value="Sig_transdc_His_kin_internal"/>
</dbReference>
<reference evidence="4 5" key="1">
    <citation type="submission" date="2016-10" db="EMBL/GenBank/DDBJ databases">
        <authorList>
            <person name="de Groot N.N."/>
        </authorList>
    </citation>
    <scope>NUCLEOTIDE SEQUENCE [LARGE SCALE GENOMIC DNA]</scope>
    <source>
        <strain evidence="4 5">DSM 23842</strain>
    </source>
</reference>
<feature type="coiled-coil region" evidence="1">
    <location>
        <begin position="315"/>
        <end position="347"/>
    </location>
</feature>
<name>A0A1H3VVP4_BIZPA</name>
<evidence type="ECO:0000313" key="5">
    <source>
        <dbReference type="Proteomes" id="UP000198846"/>
    </source>
</evidence>
<feature type="transmembrane region" description="Helical" evidence="2">
    <location>
        <begin position="287"/>
        <end position="305"/>
    </location>
</feature>
<dbReference type="OrthoDB" id="9809908at2"/>
<accession>A0A1H3VVP4</accession>
<keyword evidence="5" id="KW-1185">Reference proteome</keyword>
<dbReference type="InterPro" id="IPR050640">
    <property type="entry name" value="Bact_2-comp_sensor_kinase"/>
</dbReference>
<feature type="transmembrane region" description="Helical" evidence="2">
    <location>
        <begin position="12"/>
        <end position="34"/>
    </location>
</feature>
<dbReference type="PANTHER" id="PTHR34220:SF7">
    <property type="entry name" value="SENSOR HISTIDINE KINASE YPDA"/>
    <property type="match status" value="1"/>
</dbReference>
<gene>
    <name evidence="4" type="ORF">SAMN04487990_10265</name>
</gene>
<evidence type="ECO:0000256" key="2">
    <source>
        <dbReference type="SAM" id="Phobius"/>
    </source>
</evidence>
<keyword evidence="2" id="KW-0472">Membrane</keyword>
<dbReference type="Pfam" id="PF06580">
    <property type="entry name" value="His_kinase"/>
    <property type="match status" value="1"/>
</dbReference>
<dbReference type="EMBL" id="FNQK01000002">
    <property type="protein sequence ID" value="SDZ78866.1"/>
    <property type="molecule type" value="Genomic_DNA"/>
</dbReference>
<keyword evidence="2" id="KW-1133">Transmembrane helix</keyword>
<keyword evidence="4" id="KW-0808">Transferase</keyword>
<evidence type="ECO:0000313" key="4">
    <source>
        <dbReference type="EMBL" id="SDZ78866.1"/>
    </source>
</evidence>
<dbReference type="GO" id="GO:0016020">
    <property type="term" value="C:membrane"/>
    <property type="evidence" value="ECO:0007669"/>
    <property type="project" value="InterPro"/>
</dbReference>
<feature type="domain" description="Signal transduction histidine kinase internal region" evidence="3">
    <location>
        <begin position="340"/>
        <end position="416"/>
    </location>
</feature>
<dbReference type="RefSeq" id="WP_092131526.1">
    <property type="nucleotide sequence ID" value="NZ_FNQK01000002.1"/>
</dbReference>
<protein>
    <submittedName>
        <fullName evidence="4">Histidine kinase</fullName>
    </submittedName>
</protein>
<evidence type="ECO:0000259" key="3">
    <source>
        <dbReference type="Pfam" id="PF06580"/>
    </source>
</evidence>
<dbReference type="GO" id="GO:0000155">
    <property type="term" value="F:phosphorelay sensor kinase activity"/>
    <property type="evidence" value="ECO:0007669"/>
    <property type="project" value="InterPro"/>
</dbReference>
<organism evidence="4 5">
    <name type="scientific">Bizionia paragorgiae</name>
    <dbReference type="NCBI Taxonomy" id="283786"/>
    <lineage>
        <taxon>Bacteria</taxon>
        <taxon>Pseudomonadati</taxon>
        <taxon>Bacteroidota</taxon>
        <taxon>Flavobacteriia</taxon>
        <taxon>Flavobacteriales</taxon>
        <taxon>Flavobacteriaceae</taxon>
        <taxon>Bizionia</taxon>
    </lineage>
</organism>
<keyword evidence="2" id="KW-0812">Transmembrane</keyword>
<proteinExistence type="predicted"/>
<dbReference type="STRING" id="283786.SAMN04487990_10265"/>
<dbReference type="PANTHER" id="PTHR34220">
    <property type="entry name" value="SENSOR HISTIDINE KINASE YPDA"/>
    <property type="match status" value="1"/>
</dbReference>
<keyword evidence="1" id="KW-0175">Coiled coil</keyword>